<feature type="domain" description="F-box" evidence="5">
    <location>
        <begin position="105"/>
        <end position="151"/>
    </location>
</feature>
<keyword evidence="2" id="KW-0677">Repeat</keyword>
<dbReference type="InterPro" id="IPR020472">
    <property type="entry name" value="WD40_PAC1"/>
</dbReference>
<evidence type="ECO:0000313" key="6">
    <source>
        <dbReference type="EMBL" id="CAG8533752.1"/>
    </source>
</evidence>
<name>A0A9N9AM06_9GLOM</name>
<evidence type="ECO:0000256" key="1">
    <source>
        <dbReference type="ARBA" id="ARBA00022574"/>
    </source>
</evidence>
<dbReference type="InterPro" id="IPR019775">
    <property type="entry name" value="WD40_repeat_CS"/>
</dbReference>
<keyword evidence="3" id="KW-0833">Ubl conjugation pathway</keyword>
<evidence type="ECO:0000256" key="4">
    <source>
        <dbReference type="PROSITE-ProRule" id="PRU00221"/>
    </source>
</evidence>
<evidence type="ECO:0000256" key="3">
    <source>
        <dbReference type="ARBA" id="ARBA00022786"/>
    </source>
</evidence>
<dbReference type="EMBL" id="CAJVPJ010000524">
    <property type="protein sequence ID" value="CAG8533752.1"/>
    <property type="molecule type" value="Genomic_DNA"/>
</dbReference>
<feature type="repeat" description="WD" evidence="4">
    <location>
        <begin position="473"/>
        <end position="503"/>
    </location>
</feature>
<dbReference type="Gene3D" id="1.20.1280.50">
    <property type="match status" value="1"/>
</dbReference>
<evidence type="ECO:0000313" key="7">
    <source>
        <dbReference type="Proteomes" id="UP000789572"/>
    </source>
</evidence>
<feature type="repeat" description="WD" evidence="4">
    <location>
        <begin position="241"/>
        <end position="280"/>
    </location>
</feature>
<reference evidence="6" key="1">
    <citation type="submission" date="2021-06" db="EMBL/GenBank/DDBJ databases">
        <authorList>
            <person name="Kallberg Y."/>
            <person name="Tangrot J."/>
            <person name="Rosling A."/>
        </authorList>
    </citation>
    <scope>NUCLEOTIDE SEQUENCE</scope>
    <source>
        <strain evidence="6">IA702</strain>
    </source>
</reference>
<dbReference type="PANTHER" id="PTHR19872:SF9">
    <property type="entry name" value="UBIQUITIN-BINDING SDF UBIQUITIN LIGASE COMPLEX SUBUNIT"/>
    <property type="match status" value="1"/>
</dbReference>
<protein>
    <submittedName>
        <fullName evidence="6">10932_t:CDS:1</fullName>
    </submittedName>
</protein>
<dbReference type="OrthoDB" id="5580488at2759"/>
<dbReference type="PROSITE" id="PS50181">
    <property type="entry name" value="FBOX"/>
    <property type="match status" value="1"/>
</dbReference>
<evidence type="ECO:0000256" key="2">
    <source>
        <dbReference type="ARBA" id="ARBA00022737"/>
    </source>
</evidence>
<dbReference type="SUPFAM" id="SSF81383">
    <property type="entry name" value="F-box domain"/>
    <property type="match status" value="1"/>
</dbReference>
<feature type="repeat" description="WD" evidence="4">
    <location>
        <begin position="201"/>
        <end position="240"/>
    </location>
</feature>
<dbReference type="PANTHER" id="PTHR19872">
    <property type="entry name" value="UBIQUITIN LIGASE SPECIFICITY FACTOR/HREP PROTEIN"/>
    <property type="match status" value="1"/>
</dbReference>
<dbReference type="SUPFAM" id="SSF50998">
    <property type="entry name" value="Quinoprotein alcohol dehydrogenase-like"/>
    <property type="match status" value="1"/>
</dbReference>
<dbReference type="InterPro" id="IPR036047">
    <property type="entry name" value="F-box-like_dom_sf"/>
</dbReference>
<keyword evidence="1 4" id="KW-0853">WD repeat</keyword>
<feature type="repeat" description="WD" evidence="4">
    <location>
        <begin position="321"/>
        <end position="360"/>
    </location>
</feature>
<comment type="caution">
    <text evidence="6">The sequence shown here is derived from an EMBL/GenBank/DDBJ whole genome shotgun (WGS) entry which is preliminary data.</text>
</comment>
<proteinExistence type="predicted"/>
<dbReference type="PROSITE" id="PS00678">
    <property type="entry name" value="WD_REPEATS_1"/>
    <property type="match status" value="4"/>
</dbReference>
<organism evidence="6 7">
    <name type="scientific">Paraglomus occultum</name>
    <dbReference type="NCBI Taxonomy" id="144539"/>
    <lineage>
        <taxon>Eukaryota</taxon>
        <taxon>Fungi</taxon>
        <taxon>Fungi incertae sedis</taxon>
        <taxon>Mucoromycota</taxon>
        <taxon>Glomeromycotina</taxon>
        <taxon>Glomeromycetes</taxon>
        <taxon>Paraglomerales</taxon>
        <taxon>Paraglomeraceae</taxon>
        <taxon>Paraglomus</taxon>
    </lineage>
</organism>
<dbReference type="AlphaFoldDB" id="A0A9N9AM06"/>
<dbReference type="SMART" id="SM00256">
    <property type="entry name" value="FBOX"/>
    <property type="match status" value="1"/>
</dbReference>
<dbReference type="InterPro" id="IPR001810">
    <property type="entry name" value="F-box_dom"/>
</dbReference>
<dbReference type="PRINTS" id="PR00320">
    <property type="entry name" value="GPROTEINBRPT"/>
</dbReference>
<dbReference type="InterPro" id="IPR011047">
    <property type="entry name" value="Quinoprotein_ADH-like_sf"/>
</dbReference>
<keyword evidence="7" id="KW-1185">Reference proteome</keyword>
<accession>A0A9N9AM06</accession>
<dbReference type="Pfam" id="PF12937">
    <property type="entry name" value="F-box-like"/>
    <property type="match status" value="1"/>
</dbReference>
<dbReference type="InterPro" id="IPR015943">
    <property type="entry name" value="WD40/YVTN_repeat-like_dom_sf"/>
</dbReference>
<dbReference type="Gene3D" id="2.130.10.10">
    <property type="entry name" value="YVTN repeat-like/Quinoprotein amine dehydrogenase"/>
    <property type="match status" value="3"/>
</dbReference>
<dbReference type="FunFam" id="2.130.10.10:FF:000715">
    <property type="entry name" value="F-box protein MET30"/>
    <property type="match status" value="1"/>
</dbReference>
<feature type="repeat" description="WD" evidence="4">
    <location>
        <begin position="433"/>
        <end position="472"/>
    </location>
</feature>
<evidence type="ECO:0000259" key="5">
    <source>
        <dbReference type="PROSITE" id="PS50181"/>
    </source>
</evidence>
<dbReference type="Proteomes" id="UP000789572">
    <property type="component" value="Unassembled WGS sequence"/>
</dbReference>
<dbReference type="CDD" id="cd00200">
    <property type="entry name" value="WD40"/>
    <property type="match status" value="1"/>
</dbReference>
<dbReference type="PROSITE" id="PS50294">
    <property type="entry name" value="WD_REPEATS_REGION"/>
    <property type="match status" value="5"/>
</dbReference>
<dbReference type="PROSITE" id="PS50082">
    <property type="entry name" value="WD_REPEATS_2"/>
    <property type="match status" value="7"/>
</dbReference>
<sequence length="507" mass="57011">MDYSTSHRLEESSAAQLNGTSTIVRRSSVRTRNENVEQQTDILDQLLQDFGQLSERDQLTVSQMSANFAAASPRLRCFMLVDLLAHCDLSQLSFLAQSLHSLIRIDFLRALPRELSFKILSYLDAQSLCSAAQVSRLWRCLSDDDIIWQRMCEQHTDRKCNICGWGLPPLGGRPTPWKYIFASRLIVERNWRKGRFHVRELTGHTDGIMCLQMDNEVLITGSYDRTVRVWDLYTGRLIRVLTGHSQGVRTLQFDKKILITGSMDATLRVWDYHTGQCIRRLTGHTGTVVSLHFDDKKRVASGSADHTIRVWDFIMGTCFTLTGHCDWVNSVKLYENLLFSCSDDTSIRIWDLETRTCVRTLVGHVQSVQCIQLAPALAFSNRSSTPVQHTPSAANHSNDDCPEADSYPVLVSGSLDNTIKVWDIQTGVCLRTQSEHTEGVWSLAVDKLRIVSGAHDKTAKIWDKDTGECLHTLTGHEGPVTCVALGDTKIATGSDDGKIKLWDCCGF</sequence>
<feature type="repeat" description="WD" evidence="4">
    <location>
        <begin position="410"/>
        <end position="432"/>
    </location>
</feature>
<gene>
    <name evidence="6" type="ORF">POCULU_LOCUS4186</name>
</gene>
<dbReference type="CDD" id="cd22147">
    <property type="entry name" value="F-box_SpPof1-like"/>
    <property type="match status" value="1"/>
</dbReference>
<dbReference type="InterPro" id="IPR001680">
    <property type="entry name" value="WD40_rpt"/>
</dbReference>
<feature type="repeat" description="WD" evidence="4">
    <location>
        <begin position="281"/>
        <end position="312"/>
    </location>
</feature>
<dbReference type="Pfam" id="PF00400">
    <property type="entry name" value="WD40"/>
    <property type="match status" value="7"/>
</dbReference>
<dbReference type="SMART" id="SM00320">
    <property type="entry name" value="WD40"/>
    <property type="match status" value="7"/>
</dbReference>
<dbReference type="InterPro" id="IPR051075">
    <property type="entry name" value="SCF_subunit_WD-repeat"/>
</dbReference>